<feature type="domain" description="DUF6438" evidence="1">
    <location>
        <begin position="16"/>
        <end position="125"/>
    </location>
</feature>
<keyword evidence="3" id="KW-1185">Reference proteome</keyword>
<comment type="caution">
    <text evidence="2">The sequence shown here is derived from an EMBL/GenBank/DDBJ whole genome shotgun (WGS) entry which is preliminary data.</text>
</comment>
<dbReference type="RefSeq" id="WP_184089297.1">
    <property type="nucleotide sequence ID" value="NZ_JACIJF010000010.1"/>
</dbReference>
<protein>
    <recommendedName>
        <fullName evidence="1">DUF6438 domain-containing protein</fullName>
    </recommendedName>
</protein>
<evidence type="ECO:0000313" key="2">
    <source>
        <dbReference type="EMBL" id="MBB5711812.1"/>
    </source>
</evidence>
<dbReference type="Pfam" id="PF20033">
    <property type="entry name" value="DUF6438"/>
    <property type="match status" value="1"/>
</dbReference>
<accession>A0A840YR74</accession>
<sequence>MAEPRTAVTSQTQIRSITYAATPCHGFCPVYTVTIGADGAGVFTGIRNTAMIGERRFTATPAQAAEFFKRLQPYLPTGELLLSGPDNCKTYATDLPSTDVKWTGANGSGHLLYDHGCDREEHRALAGALRAAPQALPIAELIGQR</sequence>
<gene>
    <name evidence="2" type="ORF">FHT02_003064</name>
</gene>
<dbReference type="Proteomes" id="UP000527143">
    <property type="component" value="Unassembled WGS sequence"/>
</dbReference>
<organism evidence="2 3">
    <name type="scientific">Sphingomonas xinjiangensis</name>
    <dbReference type="NCBI Taxonomy" id="643568"/>
    <lineage>
        <taxon>Bacteria</taxon>
        <taxon>Pseudomonadati</taxon>
        <taxon>Pseudomonadota</taxon>
        <taxon>Alphaproteobacteria</taxon>
        <taxon>Sphingomonadales</taxon>
        <taxon>Sphingomonadaceae</taxon>
        <taxon>Sphingomonas</taxon>
    </lineage>
</organism>
<name>A0A840YR74_9SPHN</name>
<dbReference type="EMBL" id="JACIJF010000010">
    <property type="protein sequence ID" value="MBB5711812.1"/>
    <property type="molecule type" value="Genomic_DNA"/>
</dbReference>
<proteinExistence type="predicted"/>
<evidence type="ECO:0000259" key="1">
    <source>
        <dbReference type="Pfam" id="PF20033"/>
    </source>
</evidence>
<dbReference type="AlphaFoldDB" id="A0A840YR74"/>
<reference evidence="2 3" key="1">
    <citation type="submission" date="2020-08" db="EMBL/GenBank/DDBJ databases">
        <title>Genomic Encyclopedia of Type Strains, Phase IV (KMG-IV): sequencing the most valuable type-strain genomes for metagenomic binning, comparative biology and taxonomic classification.</title>
        <authorList>
            <person name="Goeker M."/>
        </authorList>
    </citation>
    <scope>NUCLEOTIDE SEQUENCE [LARGE SCALE GENOMIC DNA]</scope>
    <source>
        <strain evidence="2 3">DSM 26736</strain>
    </source>
</reference>
<dbReference type="InterPro" id="IPR045497">
    <property type="entry name" value="DUF6438"/>
</dbReference>
<evidence type="ECO:0000313" key="3">
    <source>
        <dbReference type="Proteomes" id="UP000527143"/>
    </source>
</evidence>